<dbReference type="Gene3D" id="2.120.10.30">
    <property type="entry name" value="TolB, C-terminal domain"/>
    <property type="match status" value="5"/>
</dbReference>
<dbReference type="Proteomes" id="UP001228113">
    <property type="component" value="Chromosome"/>
</dbReference>
<dbReference type="SUPFAM" id="SSF63825">
    <property type="entry name" value="YWTD domain"/>
    <property type="match status" value="1"/>
</dbReference>
<proteinExistence type="predicted"/>
<evidence type="ECO:0000256" key="1">
    <source>
        <dbReference type="SAM" id="SignalP"/>
    </source>
</evidence>
<reference evidence="2" key="1">
    <citation type="journal article" date="2023" name="Int. J. Syst. Evol. Microbiol.">
        <title>Mesoterricola silvestris gen. nov., sp. nov., Mesoterricola sediminis sp. nov., Geothrix oryzae sp. nov., Geothrix edaphica sp. nov., Geothrix rubra sp. nov., and Geothrix limicola sp. nov., six novel members of Acidobacteriota isolated from soils.</title>
        <authorList>
            <person name="Itoh H."/>
            <person name="Sugisawa Y."/>
            <person name="Mise K."/>
            <person name="Xu Z."/>
            <person name="Kuniyasu M."/>
            <person name="Ushijima N."/>
            <person name="Kawano K."/>
            <person name="Kobayashi E."/>
            <person name="Shiratori Y."/>
            <person name="Masuda Y."/>
            <person name="Senoo K."/>
        </authorList>
    </citation>
    <scope>NUCLEOTIDE SEQUENCE</scope>
    <source>
        <strain evidence="2">W786</strain>
    </source>
</reference>
<dbReference type="InterPro" id="IPR011042">
    <property type="entry name" value="6-blade_b-propeller_TolB-like"/>
</dbReference>
<feature type="signal peptide" evidence="1">
    <location>
        <begin position="1"/>
        <end position="21"/>
    </location>
</feature>
<sequence>MRISTPLKGLPLALAAGLTLALPLATLGCTNPTKDQPGTPAPAVSGFYVTSNANAKKTDTTNDIYVTTGDTVYARATFATTNGSAVISPGNIQVTSNSPVTLGAVTAPTTYTLTVTSGNGQTATATAKVTPVALPTAPVTAPASVTRDTTGLTASVPAVAGSTYQWSITNGTITAGAAANQVTFTSGSAGTAGAAGSMTVTCKVTSAAKVSTTGSATIPVLAVVPSGLTYAASPVEGYVNVPLTIAPPTFAGDAVQAFSVAPALPDGLTLNALTGAITGKPTTVTAPKTYVITATNSGGTATANLLLGIQPQPSISLTASPSTIGPNGGAILSWAVDSSVASFTIDQGVQTTPFVVTTVHSGTYNVAPTATTTYTMTANLVAGGTVQMPATVTLDTAPLAITSFTSEKANTTFGASDKLSWVLTGTPNTLTVNGQSVLGNTNTSVIPVRRQTFTLNAVNGAANVSQSVVVPAMGLDTVAGSINGPGMSDSATASLAQFNGPRQIAADAAGNIFIADASSHTVRRYDATTGAVTTIAGIPGFAGNLDGTTGNSQLSNPRGIAVSADGTAVYVLDFGNTAIRKIALSGGVWTSSTIAPTGTLAGNGYGQATLDPTGAFLVFVDYNQHAVKVLRLSDNSLMVYAGSTTGTSGYGHIDLTTAGPLTNARFDNPEGIAFNKAGNWIYITEAYKTTSYIRAIQWTAPAATGAMATPSGLCYTLAGAGAQGYQDGTGASAYFYGAASMCVDANDVIWVADSSNAVIRQITVPSIGMNTGVVTTFAGTTPTGTVTAPVAVTGNVDGALTAAKFNNPQGILAIGTDLYVSEVNNSTIRKINASGVTTPIGMATQPGNVDDTGTAARFSAPMGVAAFGGYAYVADNGNASLRKVRISDGQATTLATGFSAIRGVAADKNGRIYVADATAKTITEVAADGTKTTILATGLTAPQNLAVSPADPSLLYVVDGGAIFEVTVQRGTDGTFSQATITKTIGSQSQSGFVDSTTLTTTRFRTSGSGSVAGLVVDQAGNIYVADNANYAIRKIAAGTYATTTLAGITGTATYGFLDATGTSAKFNYLTGLAGQWDANGALVGLWISDRGNHAIRRFDMGTGAVTTVIGLANNNAAARIGAAPGTIGTGSNGSLYQPLGVATDSNGDLFIVTNNGLMQATLIGSAQ</sequence>
<dbReference type="PROSITE" id="PS51257">
    <property type="entry name" value="PROKAR_LIPOPROTEIN"/>
    <property type="match status" value="1"/>
</dbReference>
<dbReference type="SUPFAM" id="SSF101898">
    <property type="entry name" value="NHL repeat"/>
    <property type="match status" value="1"/>
</dbReference>
<dbReference type="RefSeq" id="WP_316410124.1">
    <property type="nucleotide sequence ID" value="NZ_AP027081.1"/>
</dbReference>
<feature type="chain" id="PRO_5041364646" evidence="1">
    <location>
        <begin position="22"/>
        <end position="1168"/>
    </location>
</feature>
<gene>
    <name evidence="2" type="ORF">METESE_21060</name>
</gene>
<dbReference type="SUPFAM" id="SSF63829">
    <property type="entry name" value="Calcium-dependent phosphotriesterase"/>
    <property type="match status" value="1"/>
</dbReference>
<dbReference type="Pfam" id="PF05345">
    <property type="entry name" value="He_PIG"/>
    <property type="match status" value="1"/>
</dbReference>
<dbReference type="EMBL" id="AP027081">
    <property type="protein sequence ID" value="BDU77148.1"/>
    <property type="molecule type" value="Genomic_DNA"/>
</dbReference>
<dbReference type="Gene3D" id="2.60.40.10">
    <property type="entry name" value="Immunoglobulins"/>
    <property type="match status" value="1"/>
</dbReference>
<dbReference type="PANTHER" id="PTHR13833">
    <property type="match status" value="1"/>
</dbReference>
<dbReference type="PANTHER" id="PTHR13833:SF71">
    <property type="entry name" value="NHL DOMAIN-CONTAINING PROTEIN"/>
    <property type="match status" value="1"/>
</dbReference>
<keyword evidence="3" id="KW-1185">Reference proteome</keyword>
<keyword evidence="1" id="KW-0732">Signal</keyword>
<name>A0AA48HF86_9BACT</name>
<dbReference type="AlphaFoldDB" id="A0AA48HF86"/>
<dbReference type="InterPro" id="IPR013783">
    <property type="entry name" value="Ig-like_fold"/>
</dbReference>
<organism evidence="2 3">
    <name type="scientific">Mesoterricola sediminis</name>
    <dbReference type="NCBI Taxonomy" id="2927980"/>
    <lineage>
        <taxon>Bacteria</taxon>
        <taxon>Pseudomonadati</taxon>
        <taxon>Acidobacteriota</taxon>
        <taxon>Holophagae</taxon>
        <taxon>Holophagales</taxon>
        <taxon>Holophagaceae</taxon>
        <taxon>Mesoterricola</taxon>
    </lineage>
</organism>
<dbReference type="KEGG" id="msea:METESE_21060"/>
<accession>A0AA48HF86</accession>
<evidence type="ECO:0000313" key="3">
    <source>
        <dbReference type="Proteomes" id="UP001228113"/>
    </source>
</evidence>
<protein>
    <submittedName>
        <fullName evidence="2">Uncharacterized protein</fullName>
    </submittedName>
</protein>
<evidence type="ECO:0000313" key="2">
    <source>
        <dbReference type="EMBL" id="BDU77148.1"/>
    </source>
</evidence>